<organism evidence="2 3">
    <name type="scientific">Streptomyces thermolilacinus SPC6</name>
    <dbReference type="NCBI Taxonomy" id="1306406"/>
    <lineage>
        <taxon>Bacteria</taxon>
        <taxon>Bacillati</taxon>
        <taxon>Actinomycetota</taxon>
        <taxon>Actinomycetes</taxon>
        <taxon>Kitasatosporales</taxon>
        <taxon>Streptomycetaceae</taxon>
        <taxon>Streptomyces</taxon>
    </lineage>
</organism>
<dbReference type="AlphaFoldDB" id="A0A1D3DTJ4"/>
<reference evidence="2 3" key="1">
    <citation type="journal article" date="2013" name="Genome Announc.">
        <title>Genome Sequence of Streptomyces violaceusniger Strain SPC6, a Halotolerant Streptomycete That Exhibits Rapid Growth and Development.</title>
        <authorList>
            <person name="Chen X."/>
            <person name="Zhang B."/>
            <person name="Zhang W."/>
            <person name="Wu X."/>
            <person name="Zhang M."/>
            <person name="Chen T."/>
            <person name="Liu G."/>
            <person name="Dyson P."/>
        </authorList>
    </citation>
    <scope>NUCLEOTIDE SEQUENCE [LARGE SCALE GENOMIC DNA]</scope>
    <source>
        <strain evidence="2 3">SPC6</strain>
    </source>
</reference>
<feature type="region of interest" description="Disordered" evidence="1">
    <location>
        <begin position="78"/>
        <end position="112"/>
    </location>
</feature>
<name>A0A1D3DTJ4_9ACTN</name>
<protein>
    <submittedName>
        <fullName evidence="2">Uncharacterized protein</fullName>
    </submittedName>
</protein>
<sequence>MSELTSRARPAVEPGAPQAGGRYALNRQKTPTSRDDTTTTPRSMRSLVAPGPPRGFSRKKSARGSVRAAAALVWRQTPSGRWRASRVRASASSSSRHAPDLEPLVHQGHQQMRRRIGGHLVEDLPAPLLRGDGERVGGAAPGVRRDLTLVPPQRRPATRVRDGSGHDGEHVGAPVLVGARARGHEGVLVLVQAPRRRFPRVP</sequence>
<gene>
    <name evidence="2" type="ORF">J116_015330</name>
</gene>
<dbReference type="EMBL" id="ASHX02000001">
    <property type="protein sequence ID" value="OEJ95654.1"/>
    <property type="molecule type" value="Genomic_DNA"/>
</dbReference>
<feature type="region of interest" description="Disordered" evidence="1">
    <location>
        <begin position="132"/>
        <end position="171"/>
    </location>
</feature>
<feature type="compositionally biased region" description="Basic and acidic residues" evidence="1">
    <location>
        <begin position="159"/>
        <end position="170"/>
    </location>
</feature>
<comment type="caution">
    <text evidence="2">The sequence shown here is derived from an EMBL/GenBank/DDBJ whole genome shotgun (WGS) entry which is preliminary data.</text>
</comment>
<proteinExistence type="predicted"/>
<dbReference type="STRING" id="1306406.J116_015330"/>
<evidence type="ECO:0000313" key="3">
    <source>
        <dbReference type="Proteomes" id="UP000095329"/>
    </source>
</evidence>
<dbReference type="Proteomes" id="UP000095329">
    <property type="component" value="Unassembled WGS sequence"/>
</dbReference>
<evidence type="ECO:0000313" key="2">
    <source>
        <dbReference type="EMBL" id="OEJ95654.1"/>
    </source>
</evidence>
<keyword evidence="3" id="KW-1185">Reference proteome</keyword>
<accession>A0A1D3DTJ4</accession>
<feature type="region of interest" description="Disordered" evidence="1">
    <location>
        <begin position="1"/>
        <end position="65"/>
    </location>
</feature>
<feature type="compositionally biased region" description="Low complexity" evidence="1">
    <location>
        <begin position="79"/>
        <end position="96"/>
    </location>
</feature>
<evidence type="ECO:0000256" key="1">
    <source>
        <dbReference type="SAM" id="MobiDB-lite"/>
    </source>
</evidence>